<reference evidence="3 6" key="1">
    <citation type="submission" date="2012-04" db="EMBL/GenBank/DDBJ databases">
        <title>The Genome Sequence of Bacillus cereus VD078.</title>
        <authorList>
            <consortium name="The Broad Institute Genome Sequencing Platform"/>
            <consortium name="The Broad Institute Genome Sequencing Center for Infectious Disease"/>
            <person name="Feldgarden M."/>
            <person name="Van der Auwera G.A."/>
            <person name="Mahillon J."/>
            <person name="Duprez V."/>
            <person name="Timmery S."/>
            <person name="Mattelet C."/>
            <person name="Dierick K."/>
            <person name="Sun M."/>
            <person name="Yu Z."/>
            <person name="Zhu L."/>
            <person name="Hu X."/>
            <person name="Shank E.B."/>
            <person name="Swiecicka I."/>
            <person name="Hansen B.M."/>
            <person name="Andrup L."/>
            <person name="Young S.K."/>
            <person name="Zeng Q."/>
            <person name="Gargeya S."/>
            <person name="Fitzgerald M."/>
            <person name="Haas B."/>
            <person name="Abouelleil A."/>
            <person name="Alvarado L."/>
            <person name="Arachchi H.M."/>
            <person name="Berlin A."/>
            <person name="Chapman S.B."/>
            <person name="Goldberg J."/>
            <person name="Griggs A."/>
            <person name="Gujja S."/>
            <person name="Hansen M."/>
            <person name="Howarth C."/>
            <person name="Imamovic A."/>
            <person name="Larimer J."/>
            <person name="McCowen C."/>
            <person name="Montmayeur A."/>
            <person name="Murphy C."/>
            <person name="Neiman D."/>
            <person name="Pearson M."/>
            <person name="Priest M."/>
            <person name="Roberts A."/>
            <person name="Saif S."/>
            <person name="Shea T."/>
            <person name="Sisk P."/>
            <person name="Sykes S."/>
            <person name="Wortman J."/>
            <person name="Nusbaum C."/>
            <person name="Birren B."/>
        </authorList>
    </citation>
    <scope>NUCLEOTIDE SEQUENCE [LARGE SCALE GENOMIC DNA]</scope>
    <source>
        <strain evidence="3 6">VD078</strain>
    </source>
</reference>
<dbReference type="EC" id="4.1.1.36" evidence="4"/>
<keyword evidence="8" id="KW-1185">Reference proteome</keyword>
<dbReference type="GO" id="GO:0004632">
    <property type="term" value="F:phosphopantothenate--cysteine ligase activity"/>
    <property type="evidence" value="ECO:0007669"/>
    <property type="project" value="UniProtKB-EC"/>
</dbReference>
<dbReference type="SUPFAM" id="SSF52507">
    <property type="entry name" value="Homo-oligomeric flavin-containing Cys decarboxylases, HFCD"/>
    <property type="match status" value="1"/>
</dbReference>
<dbReference type="PANTHER" id="PTHR14359">
    <property type="entry name" value="HOMO-OLIGOMERIC FLAVIN CONTAINING CYS DECARBOXYLASE FAMILY"/>
    <property type="match status" value="1"/>
</dbReference>
<evidence type="ECO:0000313" key="3">
    <source>
        <dbReference type="EMBL" id="EJR41798.1"/>
    </source>
</evidence>
<dbReference type="GO" id="GO:0015937">
    <property type="term" value="P:coenzyme A biosynthetic process"/>
    <property type="evidence" value="ECO:0007669"/>
    <property type="project" value="TreeGrafter"/>
</dbReference>
<evidence type="ECO:0000313" key="8">
    <source>
        <dbReference type="Proteomes" id="UP000596196"/>
    </source>
</evidence>
<protein>
    <submittedName>
        <fullName evidence="5">Mersacidin decarboxylase</fullName>
    </submittedName>
    <submittedName>
        <fullName evidence="4">Phosphopantothenoylcysteine decarboxylase</fullName>
        <ecNumber evidence="4">4.1.1.36</ecNumber>
        <ecNumber evidence="4">6.3.2.5</ecNumber>
    </submittedName>
</protein>
<evidence type="ECO:0000313" key="6">
    <source>
        <dbReference type="Proteomes" id="UP000006976"/>
    </source>
</evidence>
<dbReference type="InterPro" id="IPR036551">
    <property type="entry name" value="Flavin_trans-like"/>
</dbReference>
<feature type="transmembrane region" description="Helical" evidence="1">
    <location>
        <begin position="12"/>
        <end position="32"/>
    </location>
</feature>
<organism evidence="4 7">
    <name type="scientific">Bacillus mycoides</name>
    <dbReference type="NCBI Taxonomy" id="1405"/>
    <lineage>
        <taxon>Bacteria</taxon>
        <taxon>Bacillati</taxon>
        <taxon>Bacillota</taxon>
        <taxon>Bacilli</taxon>
        <taxon>Bacillales</taxon>
        <taxon>Bacillaceae</taxon>
        <taxon>Bacillus</taxon>
        <taxon>Bacillus cereus group</taxon>
    </lineage>
</organism>
<dbReference type="InterPro" id="IPR003382">
    <property type="entry name" value="Flavoprotein"/>
</dbReference>
<dbReference type="EC" id="6.3.2.5" evidence="4"/>
<evidence type="ECO:0000313" key="4">
    <source>
        <dbReference type="EMBL" id="OSX93353.1"/>
    </source>
</evidence>
<feature type="domain" description="Flavoprotein" evidence="2">
    <location>
        <begin position="11"/>
        <end position="146"/>
    </location>
</feature>
<evidence type="ECO:0000259" key="2">
    <source>
        <dbReference type="Pfam" id="PF02441"/>
    </source>
</evidence>
<accession>J8IQ43</accession>
<keyword evidence="1" id="KW-0812">Transmembrane</keyword>
<dbReference type="Proteomes" id="UP000596196">
    <property type="component" value="Chromosome"/>
</dbReference>
<keyword evidence="1" id="KW-0472">Membrane</keyword>
<dbReference type="GO" id="GO:0010181">
    <property type="term" value="F:FMN binding"/>
    <property type="evidence" value="ECO:0007669"/>
    <property type="project" value="TreeGrafter"/>
</dbReference>
<evidence type="ECO:0000313" key="7">
    <source>
        <dbReference type="Proteomes" id="UP000194131"/>
    </source>
</evidence>
<dbReference type="Pfam" id="PF02441">
    <property type="entry name" value="Flavoprotein"/>
    <property type="match status" value="1"/>
</dbReference>
<accession>A0A0B5S872</accession>
<dbReference type="Proteomes" id="UP000194131">
    <property type="component" value="Unassembled WGS sequence"/>
</dbReference>
<dbReference type="RefSeq" id="WP_002128197.1">
    <property type="nucleotide sequence ID" value="NZ_CM125442.1"/>
</dbReference>
<reference evidence="5 8" key="3">
    <citation type="submission" date="2020-12" db="EMBL/GenBank/DDBJ databases">
        <title>FDA dAtabase for Regulatory Grade micrObial Sequences (FDA-ARGOS): Supporting development and validation of Infectious Disease Dx tests.</title>
        <authorList>
            <person name="Nelson B."/>
            <person name="Plummer A."/>
            <person name="Tallon L."/>
            <person name="Sadzewicz L."/>
            <person name="Zhao X."/>
            <person name="Boylan J."/>
            <person name="Ott S."/>
            <person name="Bowen H."/>
            <person name="Vavikolanu K."/>
            <person name="Mehta A."/>
            <person name="Aluvathingal J."/>
            <person name="Nadendla S."/>
            <person name="Myers T."/>
            <person name="Yan Y."/>
            <person name="Sichtig H."/>
        </authorList>
    </citation>
    <scope>NUCLEOTIDE SEQUENCE [LARGE SCALE GENOMIC DNA]</scope>
    <source>
        <strain evidence="5 8">FDAARGOS_924</strain>
    </source>
</reference>
<keyword evidence="4" id="KW-0456">Lyase</keyword>
<evidence type="ECO:0000256" key="1">
    <source>
        <dbReference type="SAM" id="Phobius"/>
    </source>
</evidence>
<keyword evidence="4" id="KW-0436">Ligase</keyword>
<name>A0A0B5S872_BACMY</name>
<dbReference type="AlphaFoldDB" id="A0A0B5S872"/>
<dbReference type="EMBL" id="AHEV01000012">
    <property type="protein sequence ID" value="EJR41798.1"/>
    <property type="molecule type" value="Genomic_DNA"/>
</dbReference>
<dbReference type="EMBL" id="CP065877">
    <property type="protein sequence ID" value="QQA14013.1"/>
    <property type="molecule type" value="Genomic_DNA"/>
</dbReference>
<dbReference type="KEGG" id="bmyo:BG05_2738"/>
<dbReference type="Proteomes" id="UP000006976">
    <property type="component" value="Unassembled WGS sequence"/>
</dbReference>
<gene>
    <name evidence="5" type="ORF">I6G81_16465</name>
    <name evidence="3" type="ORF">III_02225</name>
    <name evidence="4" type="ORF">S3E15_04512</name>
</gene>
<dbReference type="Gene3D" id="3.40.50.1950">
    <property type="entry name" value="Flavin prenyltransferase-like"/>
    <property type="match status" value="1"/>
</dbReference>
<keyword evidence="1" id="KW-1133">Transmembrane helix</keyword>
<dbReference type="EMBL" id="MRWU01000005">
    <property type="protein sequence ID" value="OSX93353.1"/>
    <property type="molecule type" value="Genomic_DNA"/>
</dbReference>
<dbReference type="PANTHER" id="PTHR14359:SF6">
    <property type="entry name" value="PHOSPHOPANTOTHENOYLCYSTEINE DECARBOXYLASE"/>
    <property type="match status" value="1"/>
</dbReference>
<sequence length="202" mass="22691">MNQMNQLLNSKKILVGVSGSIAVAGIFQYLAILKANFSEVKVIMTKSAIKLIPAETVKLYCNEVFIDEELTLSGKPGHVELARWADLLMVLPATGNTISKVAHGLADDLLSTVILAHDKPVLFFPNMNKLMWEKKVVQNNVKLLKEYDHIVIPPLKTTAFEIATMSLKPNYVLPNNQEVLHILFKEFEKRKSVTVHETVEMH</sequence>
<evidence type="ECO:0000313" key="5">
    <source>
        <dbReference type="EMBL" id="QQA14013.1"/>
    </source>
</evidence>
<proteinExistence type="predicted"/>
<accession>A0A084ISI7</accession>
<dbReference type="GO" id="GO:0004633">
    <property type="term" value="F:phosphopantothenoylcysteine decarboxylase activity"/>
    <property type="evidence" value="ECO:0007669"/>
    <property type="project" value="UniProtKB-EC"/>
</dbReference>
<reference evidence="4 7" key="2">
    <citation type="submission" date="2016-12" db="EMBL/GenBank/DDBJ databases">
        <title>Genome Sequences of Twelve Sporeforming Bacillus Species Isolated from Foods.</title>
        <authorList>
            <person name="De Jong A."/>
            <person name="Holsappel S."/>
            <person name="Kuipers O.P."/>
        </authorList>
    </citation>
    <scope>NUCLEOTIDE SEQUENCE [LARGE SCALE GENOMIC DNA]</scope>
    <source>
        <strain evidence="4 7">S3E15</strain>
    </source>
</reference>
<dbReference type="GO" id="GO:0071513">
    <property type="term" value="C:phosphopantothenoylcysteine decarboxylase complex"/>
    <property type="evidence" value="ECO:0007669"/>
    <property type="project" value="TreeGrafter"/>
</dbReference>